<protein>
    <recommendedName>
        <fullName evidence="5">Polyprotein</fullName>
    </recommendedName>
</protein>
<evidence type="ECO:0000313" key="4">
    <source>
        <dbReference type="Proteomes" id="UP001188597"/>
    </source>
</evidence>
<dbReference type="InterPro" id="IPR054722">
    <property type="entry name" value="PolX-like_BBD"/>
</dbReference>
<evidence type="ECO:0000259" key="2">
    <source>
        <dbReference type="Pfam" id="PF22936"/>
    </source>
</evidence>
<organism evidence="3 4">
    <name type="scientific">Escallonia herrerae</name>
    <dbReference type="NCBI Taxonomy" id="1293975"/>
    <lineage>
        <taxon>Eukaryota</taxon>
        <taxon>Viridiplantae</taxon>
        <taxon>Streptophyta</taxon>
        <taxon>Embryophyta</taxon>
        <taxon>Tracheophyta</taxon>
        <taxon>Spermatophyta</taxon>
        <taxon>Magnoliopsida</taxon>
        <taxon>eudicotyledons</taxon>
        <taxon>Gunneridae</taxon>
        <taxon>Pentapetalae</taxon>
        <taxon>asterids</taxon>
        <taxon>campanulids</taxon>
        <taxon>Escalloniales</taxon>
        <taxon>Escalloniaceae</taxon>
        <taxon>Escallonia</taxon>
    </lineage>
</organism>
<dbReference type="Proteomes" id="UP001188597">
    <property type="component" value="Unassembled WGS sequence"/>
</dbReference>
<accession>A0AA89B0B4</accession>
<gene>
    <name evidence="3" type="ORF">RJ639_047055</name>
</gene>
<dbReference type="Pfam" id="PF22936">
    <property type="entry name" value="Pol_BBD"/>
    <property type="match status" value="1"/>
</dbReference>
<comment type="caution">
    <text evidence="3">The sequence shown here is derived from an EMBL/GenBank/DDBJ whole genome shotgun (WGS) entry which is preliminary data.</text>
</comment>
<keyword evidence="4" id="KW-1185">Reference proteome</keyword>
<dbReference type="PANTHER" id="PTHR11439">
    <property type="entry name" value="GAG-POL-RELATED RETROTRANSPOSON"/>
    <property type="match status" value="1"/>
</dbReference>
<dbReference type="Pfam" id="PF13976">
    <property type="entry name" value="gag_pre-integrs"/>
    <property type="match status" value="1"/>
</dbReference>
<feature type="domain" description="GAG-pre-integrase" evidence="1">
    <location>
        <begin position="66"/>
        <end position="122"/>
    </location>
</feature>
<evidence type="ECO:0000259" key="1">
    <source>
        <dbReference type="Pfam" id="PF13976"/>
    </source>
</evidence>
<dbReference type="EMBL" id="JAVXUP010000717">
    <property type="protein sequence ID" value="KAK3022350.1"/>
    <property type="molecule type" value="Genomic_DNA"/>
</dbReference>
<dbReference type="CDD" id="cd09272">
    <property type="entry name" value="RNase_HI_RT_Ty1"/>
    <property type="match status" value="1"/>
</dbReference>
<evidence type="ECO:0000313" key="3">
    <source>
        <dbReference type="EMBL" id="KAK3022350.1"/>
    </source>
</evidence>
<name>A0AA89B0B4_9ASTE</name>
<dbReference type="AlphaFoldDB" id="A0AA89B0B4"/>
<feature type="domain" description="Retrovirus-related Pol polyprotein from transposon TNT 1-94-like beta-barrel" evidence="2">
    <location>
        <begin position="4"/>
        <end position="58"/>
    </location>
</feature>
<evidence type="ECO:0008006" key="5">
    <source>
        <dbReference type="Google" id="ProtNLM"/>
    </source>
</evidence>
<proteinExistence type="predicted"/>
<dbReference type="InterPro" id="IPR025724">
    <property type="entry name" value="GAG-pre-integrase_dom"/>
</dbReference>
<reference evidence="3" key="1">
    <citation type="submission" date="2022-12" db="EMBL/GenBank/DDBJ databases">
        <title>Draft genome assemblies for two species of Escallonia (Escalloniales).</title>
        <authorList>
            <person name="Chanderbali A."/>
            <person name="Dervinis C."/>
            <person name="Anghel I."/>
            <person name="Soltis D."/>
            <person name="Soltis P."/>
            <person name="Zapata F."/>
        </authorList>
    </citation>
    <scope>NUCLEOTIDE SEQUENCE</scope>
    <source>
        <strain evidence="3">UCBG64.0493</strain>
        <tissue evidence="3">Leaf</tissue>
    </source>
</reference>
<sequence>MGYFYHMCPDRDWFATYRSFDGGKVLMGSDIACKVVGIGPIQIRMNDGFVRTLTDVSHGSIVTEAVATASSSDIDSDTTKLSHMRLRHMSERGLDVLSKQGLLGSKKIGKLYFCEHCVFGKQCRVKSSLAVHTTKGSEVDTSIPERYYKYLFSLHRGSDANGRVVGYVDSDYVGDLDRRRSLTGYVFTFSSYVISWKATLQTILALSTIKAEYIVATKAVKEGIWLKGLVSDLGLKQESSTVYCDSQSAIYLTKNLMFHERTKHIDVRFPFIRDVVSQGTVIVEKIFTDENSDDKTYFIDQV</sequence>